<keyword evidence="2" id="KW-0677">Repeat</keyword>
<keyword evidence="5" id="KW-1185">Reference proteome</keyword>
<dbReference type="InterPro" id="IPR013210">
    <property type="entry name" value="LRR_N_plant-typ"/>
</dbReference>
<evidence type="ECO:0000313" key="5">
    <source>
        <dbReference type="Proteomes" id="UP001497522"/>
    </source>
</evidence>
<dbReference type="Proteomes" id="UP001497522">
    <property type="component" value="Chromosome 2"/>
</dbReference>
<sequence length="143" mass="15775">MQSLVAGITRGNRSELGKYTAALKIYLQQKSNENLSMLKLLARVESSKFSKILEQGLWLHTTRSAVHGLSQAGEALLQFKGNITDDYNLLANWVDTDVLPCNWTGVTCTGNWVTALNLPDFPISGQVPQDVLGKFNKKASDIH</sequence>
<dbReference type="Gene3D" id="3.80.10.10">
    <property type="entry name" value="Ribonuclease Inhibitor"/>
    <property type="match status" value="1"/>
</dbReference>
<evidence type="ECO:0000313" key="4">
    <source>
        <dbReference type="EMBL" id="CAK9871517.1"/>
    </source>
</evidence>
<name>A0ABP1B8N0_9BRYO</name>
<organism evidence="4 5">
    <name type="scientific">Sphagnum jensenii</name>
    <dbReference type="NCBI Taxonomy" id="128206"/>
    <lineage>
        <taxon>Eukaryota</taxon>
        <taxon>Viridiplantae</taxon>
        <taxon>Streptophyta</taxon>
        <taxon>Embryophyta</taxon>
        <taxon>Bryophyta</taxon>
        <taxon>Sphagnophytina</taxon>
        <taxon>Sphagnopsida</taxon>
        <taxon>Sphagnales</taxon>
        <taxon>Sphagnaceae</taxon>
        <taxon>Sphagnum</taxon>
    </lineage>
</organism>
<evidence type="ECO:0000259" key="3">
    <source>
        <dbReference type="Pfam" id="PF08263"/>
    </source>
</evidence>
<evidence type="ECO:0000256" key="2">
    <source>
        <dbReference type="ARBA" id="ARBA00022737"/>
    </source>
</evidence>
<proteinExistence type="predicted"/>
<dbReference type="Pfam" id="PF08263">
    <property type="entry name" value="LRRNT_2"/>
    <property type="match status" value="1"/>
</dbReference>
<accession>A0ABP1B8N0</accession>
<reference evidence="4 5" key="1">
    <citation type="submission" date="2024-03" db="EMBL/GenBank/DDBJ databases">
        <authorList>
            <consortium name="ELIXIR-Norway"/>
            <consortium name="Elixir Norway"/>
        </authorList>
    </citation>
    <scope>NUCLEOTIDE SEQUENCE [LARGE SCALE GENOMIC DNA]</scope>
</reference>
<dbReference type="SUPFAM" id="SSF52058">
    <property type="entry name" value="L domain-like"/>
    <property type="match status" value="1"/>
</dbReference>
<feature type="domain" description="Leucine-rich repeat-containing N-terminal plant-type" evidence="3">
    <location>
        <begin position="71"/>
        <end position="109"/>
    </location>
</feature>
<evidence type="ECO:0000256" key="1">
    <source>
        <dbReference type="ARBA" id="ARBA00022614"/>
    </source>
</evidence>
<dbReference type="InterPro" id="IPR032675">
    <property type="entry name" value="LRR_dom_sf"/>
</dbReference>
<gene>
    <name evidence="4" type="ORF">CSSPJE1EN2_LOCUS14185</name>
</gene>
<keyword evidence="1" id="KW-0433">Leucine-rich repeat</keyword>
<protein>
    <recommendedName>
        <fullName evidence="3">Leucine-rich repeat-containing N-terminal plant-type domain-containing protein</fullName>
    </recommendedName>
</protein>
<dbReference type="EMBL" id="OZ023703">
    <property type="protein sequence ID" value="CAK9871517.1"/>
    <property type="molecule type" value="Genomic_DNA"/>
</dbReference>